<evidence type="ECO:0000256" key="1">
    <source>
        <dbReference type="SAM" id="SignalP"/>
    </source>
</evidence>
<keyword evidence="1" id="KW-0732">Signal</keyword>
<evidence type="ECO:0000313" key="2">
    <source>
        <dbReference type="EMBL" id="MBW63361.1"/>
    </source>
</evidence>
<proteinExistence type="predicted"/>
<organism evidence="2">
    <name type="scientific">Anopheles marajoara</name>
    <dbReference type="NCBI Taxonomy" id="58244"/>
    <lineage>
        <taxon>Eukaryota</taxon>
        <taxon>Metazoa</taxon>
        <taxon>Ecdysozoa</taxon>
        <taxon>Arthropoda</taxon>
        <taxon>Hexapoda</taxon>
        <taxon>Insecta</taxon>
        <taxon>Pterygota</taxon>
        <taxon>Neoptera</taxon>
        <taxon>Endopterygota</taxon>
        <taxon>Diptera</taxon>
        <taxon>Nematocera</taxon>
        <taxon>Culicoidea</taxon>
        <taxon>Culicidae</taxon>
        <taxon>Anophelinae</taxon>
        <taxon>Anopheles</taxon>
    </lineage>
</organism>
<sequence length="73" mass="8226">MTQCRTRRARGMEHLRWLIGHLVLCIRLQAARVHSDGATKVKWGALKSLHLARKPLRRWLPSLSLASGSVVSS</sequence>
<accession>A0A2M4CDX1</accession>
<name>A0A2M4CDX1_9DIPT</name>
<dbReference type="AlphaFoldDB" id="A0A2M4CDX1"/>
<reference evidence="2" key="1">
    <citation type="submission" date="2018-01" db="EMBL/GenBank/DDBJ databases">
        <title>An insight into the sialome of Amazonian anophelines.</title>
        <authorList>
            <person name="Ribeiro J.M."/>
            <person name="Scarpassa V."/>
            <person name="Calvo E."/>
        </authorList>
    </citation>
    <scope>NUCLEOTIDE SEQUENCE</scope>
    <source>
        <tissue evidence="2">Salivary glands</tissue>
    </source>
</reference>
<feature type="chain" id="PRO_5014676014" evidence="1">
    <location>
        <begin position="31"/>
        <end position="73"/>
    </location>
</feature>
<feature type="signal peptide" evidence="1">
    <location>
        <begin position="1"/>
        <end position="30"/>
    </location>
</feature>
<protein>
    <submittedName>
        <fullName evidence="2">Putative secreted protein</fullName>
    </submittedName>
</protein>
<dbReference type="EMBL" id="GGFJ01014220">
    <property type="protein sequence ID" value="MBW63361.1"/>
    <property type="molecule type" value="Transcribed_RNA"/>
</dbReference>